<protein>
    <submittedName>
        <fullName evidence="4">Uncharacterized protein</fullName>
    </submittedName>
</protein>
<accession>A0A0U5GD75</accession>
<dbReference type="PROSITE" id="PS00061">
    <property type="entry name" value="ADH_SHORT"/>
    <property type="match status" value="1"/>
</dbReference>
<dbReference type="GO" id="GO:0044550">
    <property type="term" value="P:secondary metabolite biosynthetic process"/>
    <property type="evidence" value="ECO:0007669"/>
    <property type="project" value="UniProtKB-ARBA"/>
</dbReference>
<dbReference type="AlphaFoldDB" id="A0A0U5GD75"/>
<name>A0A0U5GD75_ASPCI</name>
<organism evidence="4 5">
    <name type="scientific">Aspergillus calidoustus</name>
    <dbReference type="NCBI Taxonomy" id="454130"/>
    <lineage>
        <taxon>Eukaryota</taxon>
        <taxon>Fungi</taxon>
        <taxon>Dikarya</taxon>
        <taxon>Ascomycota</taxon>
        <taxon>Pezizomycotina</taxon>
        <taxon>Eurotiomycetes</taxon>
        <taxon>Eurotiomycetidae</taxon>
        <taxon>Eurotiales</taxon>
        <taxon>Aspergillaceae</taxon>
        <taxon>Aspergillus</taxon>
        <taxon>Aspergillus subgen. Nidulantes</taxon>
    </lineage>
</organism>
<dbReference type="Gene3D" id="3.40.50.720">
    <property type="entry name" value="NAD(P)-binding Rossmann-like Domain"/>
    <property type="match status" value="1"/>
</dbReference>
<dbReference type="EMBL" id="CDMC01000013">
    <property type="protein sequence ID" value="CEL09175.1"/>
    <property type="molecule type" value="Genomic_DNA"/>
</dbReference>
<dbReference type="OMA" id="CSKHRIS"/>
<dbReference type="GO" id="GO:0016491">
    <property type="term" value="F:oxidoreductase activity"/>
    <property type="evidence" value="ECO:0007669"/>
    <property type="project" value="UniProtKB-KW"/>
</dbReference>
<dbReference type="Proteomes" id="UP000054771">
    <property type="component" value="Unassembled WGS sequence"/>
</dbReference>
<keyword evidence="2" id="KW-0521">NADP</keyword>
<dbReference type="OrthoDB" id="408631at2759"/>
<evidence type="ECO:0000313" key="4">
    <source>
        <dbReference type="EMBL" id="CEL09175.1"/>
    </source>
</evidence>
<dbReference type="InterPro" id="IPR020904">
    <property type="entry name" value="Sc_DH/Rdtase_CS"/>
</dbReference>
<evidence type="ECO:0000256" key="2">
    <source>
        <dbReference type="ARBA" id="ARBA00022857"/>
    </source>
</evidence>
<dbReference type="InterPro" id="IPR036291">
    <property type="entry name" value="NAD(P)-bd_dom_sf"/>
</dbReference>
<gene>
    <name evidence="4" type="ORF">ASPCAL12315</name>
</gene>
<dbReference type="InterPro" id="IPR002347">
    <property type="entry name" value="SDR_fam"/>
</dbReference>
<proteinExistence type="inferred from homology"/>
<keyword evidence="5" id="KW-1185">Reference proteome</keyword>
<evidence type="ECO:0000256" key="1">
    <source>
        <dbReference type="ARBA" id="ARBA00006484"/>
    </source>
</evidence>
<dbReference type="PANTHER" id="PTHR43180">
    <property type="entry name" value="3-OXOACYL-(ACYL-CARRIER-PROTEIN) REDUCTASE (AFU_ORTHOLOGUE AFUA_6G11210)"/>
    <property type="match status" value="1"/>
</dbReference>
<dbReference type="Pfam" id="PF00106">
    <property type="entry name" value="adh_short"/>
    <property type="match status" value="2"/>
</dbReference>
<dbReference type="SUPFAM" id="SSF51735">
    <property type="entry name" value="NAD(P)-binding Rossmann-fold domains"/>
    <property type="match status" value="1"/>
</dbReference>
<evidence type="ECO:0000313" key="5">
    <source>
        <dbReference type="Proteomes" id="UP000054771"/>
    </source>
</evidence>
<reference evidence="5" key="1">
    <citation type="journal article" date="2016" name="Genome Announc.">
        <title>Draft genome sequences of fungus Aspergillus calidoustus.</title>
        <authorList>
            <person name="Horn F."/>
            <person name="Linde J."/>
            <person name="Mattern D.J."/>
            <person name="Walther G."/>
            <person name="Guthke R."/>
            <person name="Scherlach K."/>
            <person name="Martin K."/>
            <person name="Brakhage A.A."/>
            <person name="Petzke L."/>
            <person name="Valiante V."/>
        </authorList>
    </citation>
    <scope>NUCLEOTIDE SEQUENCE [LARGE SCALE GENOMIC DNA]</scope>
    <source>
        <strain evidence="5">SF006504</strain>
    </source>
</reference>
<comment type="similarity">
    <text evidence="1">Belongs to the short-chain dehydrogenases/reductases (SDR) family.</text>
</comment>
<dbReference type="STRING" id="454130.A0A0U5GD75"/>
<dbReference type="PANTHER" id="PTHR43180:SF33">
    <property type="entry name" value="15-HYDROXYPROSTAGLANDIN DEHYDROGENASE [NAD(+)]-LIKE"/>
    <property type="match status" value="1"/>
</dbReference>
<keyword evidence="3" id="KW-0560">Oxidoreductase</keyword>
<sequence>MASTNHGHVSNHSRFGGHRVLITGGASGIGRAIATAFASHGALVILVDVNQEQLDEAIKAIGGHARGYVCDVSSWSAQRELFDKVSTTIGPPTIVCLNAGIDPELAVSNPASSTECKSLVRYNYLADEPDGPHTGTPNVLKKPPSTILDVNFYGVMYGIKLASYYLKNHGGRIIVTGSAASYVGFPYQEMYVASKHAILGLVRATAKRPQPGGQTGRVTLSMVAPWLTDTPLTRGHSLVRDEHAVSQTSSASDVARAVLRLAAMDHDSGHGRCLWVRGTTVLEVEESYTKWLEQLGEMRVREREVRL</sequence>
<dbReference type="PRINTS" id="PR00081">
    <property type="entry name" value="GDHRDH"/>
</dbReference>
<evidence type="ECO:0000256" key="3">
    <source>
        <dbReference type="ARBA" id="ARBA00023002"/>
    </source>
</evidence>